<dbReference type="Proteomes" id="UP001146351">
    <property type="component" value="Unassembled WGS sequence"/>
</dbReference>
<dbReference type="PROSITE" id="PS01075">
    <property type="entry name" value="ACETATE_KINASE_1"/>
    <property type="match status" value="1"/>
</dbReference>
<proteinExistence type="inferred from homology"/>
<dbReference type="HAMAP" id="MF_00020">
    <property type="entry name" value="Acetate_kinase"/>
    <property type="match status" value="1"/>
</dbReference>
<evidence type="ECO:0000313" key="7">
    <source>
        <dbReference type="Proteomes" id="UP001146351"/>
    </source>
</evidence>
<dbReference type="GO" id="GO:0006083">
    <property type="term" value="P:acetate metabolic process"/>
    <property type="evidence" value="ECO:0007669"/>
    <property type="project" value="TreeGrafter"/>
</dbReference>
<feature type="site" description="Transition state stabilizer" evidence="5">
    <location>
        <position position="184"/>
    </location>
</feature>
<dbReference type="InterPro" id="IPR043129">
    <property type="entry name" value="ATPase_NBD"/>
</dbReference>
<comment type="pathway">
    <text evidence="5">Metabolic intermediate biosynthesis; acetyl-CoA biosynthesis; acetyl-CoA from acetate: step 1/2.</text>
</comment>
<evidence type="ECO:0000256" key="4">
    <source>
        <dbReference type="ARBA" id="ARBA00022840"/>
    </source>
</evidence>
<reference evidence="6" key="2">
    <citation type="journal article" date="2023" name="IMA Fungus">
        <title>Comparative genomic study of the Penicillium genus elucidates a diverse pangenome and 15 lateral gene transfer events.</title>
        <authorList>
            <person name="Petersen C."/>
            <person name="Sorensen T."/>
            <person name="Nielsen M.R."/>
            <person name="Sondergaard T.E."/>
            <person name="Sorensen J.L."/>
            <person name="Fitzpatrick D.A."/>
            <person name="Frisvad J.C."/>
            <person name="Nielsen K.L."/>
        </authorList>
    </citation>
    <scope>NUCLEOTIDE SEQUENCE</scope>
    <source>
        <strain evidence="6">IBT 21917</strain>
    </source>
</reference>
<dbReference type="PANTHER" id="PTHR21060:SF15">
    <property type="entry name" value="ACETATE KINASE-RELATED"/>
    <property type="match status" value="1"/>
</dbReference>
<dbReference type="SUPFAM" id="SSF53067">
    <property type="entry name" value="Actin-like ATPase domain"/>
    <property type="match status" value="2"/>
</dbReference>
<dbReference type="PRINTS" id="PR00471">
    <property type="entry name" value="ACETATEKNASE"/>
</dbReference>
<dbReference type="PIRSF" id="PIRSF000722">
    <property type="entry name" value="Acetate_prop_kin"/>
    <property type="match status" value="1"/>
</dbReference>
<comment type="caution">
    <text evidence="6">The sequence shown here is derived from an EMBL/GenBank/DDBJ whole genome shotgun (WGS) entry which is preliminary data.</text>
</comment>
<feature type="binding site" evidence="5">
    <location>
        <begin position="212"/>
        <end position="216"/>
    </location>
    <ligand>
        <name>ATP</name>
        <dbReference type="ChEBI" id="CHEBI:30616"/>
    </ligand>
</feature>
<keyword evidence="5" id="KW-0460">Magnesium</keyword>
<comment type="caution">
    <text evidence="5">Lacks conserved residue(s) required for the propagation of feature annotation.</text>
</comment>
<dbReference type="EC" id="2.7.2.1" evidence="5"/>
<feature type="binding site" evidence="5">
    <location>
        <position position="96"/>
    </location>
    <ligand>
        <name>substrate</name>
    </ligand>
</feature>
<protein>
    <recommendedName>
        <fullName evidence="5">Probable acetate kinase</fullName>
        <ecNumber evidence="5">2.7.2.1</ecNumber>
    </recommendedName>
    <alternativeName>
        <fullName evidence="5">Acetokinase</fullName>
    </alternativeName>
</protein>
<name>A0A9W9LHG3_9EURO</name>
<dbReference type="GO" id="GO:0006085">
    <property type="term" value="P:acetyl-CoA biosynthetic process"/>
    <property type="evidence" value="ECO:0007669"/>
    <property type="project" value="UniProtKB-UniRule"/>
</dbReference>
<dbReference type="Pfam" id="PF00871">
    <property type="entry name" value="Acetate_kinase"/>
    <property type="match status" value="1"/>
</dbReference>
<dbReference type="EMBL" id="JAPQKO010000006">
    <property type="protein sequence ID" value="KAJ5155830.1"/>
    <property type="molecule type" value="Genomic_DNA"/>
</dbReference>
<comment type="cofactor">
    <cofactor evidence="5">
        <name>Mg(2+)</name>
        <dbReference type="ChEBI" id="CHEBI:18420"/>
    </cofactor>
</comment>
<keyword evidence="2 5" id="KW-0547">Nucleotide-binding</keyword>
<dbReference type="Gene3D" id="3.30.420.40">
    <property type="match status" value="2"/>
</dbReference>
<dbReference type="GO" id="GO:0008776">
    <property type="term" value="F:acetate kinase activity"/>
    <property type="evidence" value="ECO:0007669"/>
    <property type="project" value="UniProtKB-UniRule"/>
</dbReference>
<dbReference type="GO" id="GO:0000287">
    <property type="term" value="F:magnesium ion binding"/>
    <property type="evidence" value="ECO:0007669"/>
    <property type="project" value="UniProtKB-UniRule"/>
</dbReference>
<dbReference type="PANTHER" id="PTHR21060">
    <property type="entry name" value="ACETATE KINASE"/>
    <property type="match status" value="1"/>
</dbReference>
<dbReference type="PROSITE" id="PS01076">
    <property type="entry name" value="ACETATE_KINASE_2"/>
    <property type="match status" value="1"/>
</dbReference>
<feature type="binding site" evidence="5">
    <location>
        <position position="9"/>
    </location>
    <ligand>
        <name>Mg(2+)</name>
        <dbReference type="ChEBI" id="CHEBI:18420"/>
    </ligand>
</feature>
<accession>A0A9W9LHG3</accession>
<evidence type="ECO:0000256" key="3">
    <source>
        <dbReference type="ARBA" id="ARBA00022777"/>
    </source>
</evidence>
<keyword evidence="7" id="KW-1185">Reference proteome</keyword>
<keyword evidence="1 5" id="KW-0808">Transferase</keyword>
<dbReference type="InterPro" id="IPR004372">
    <property type="entry name" value="Ac/propionate_kinase"/>
</dbReference>
<keyword evidence="4 5" id="KW-0067">ATP-binding</keyword>
<dbReference type="GO" id="GO:0005524">
    <property type="term" value="F:ATP binding"/>
    <property type="evidence" value="ECO:0007669"/>
    <property type="project" value="UniProtKB-KW"/>
</dbReference>
<comment type="similarity">
    <text evidence="5">Belongs to the acetokinase family.</text>
</comment>
<comment type="catalytic activity">
    <reaction evidence="5">
        <text>acetate + ATP = acetyl phosphate + ADP</text>
        <dbReference type="Rhea" id="RHEA:11352"/>
        <dbReference type="ChEBI" id="CHEBI:22191"/>
        <dbReference type="ChEBI" id="CHEBI:30089"/>
        <dbReference type="ChEBI" id="CHEBI:30616"/>
        <dbReference type="ChEBI" id="CHEBI:456216"/>
        <dbReference type="EC" id="2.7.2.1"/>
    </reaction>
</comment>
<evidence type="ECO:0000256" key="1">
    <source>
        <dbReference type="ARBA" id="ARBA00022679"/>
    </source>
</evidence>
<dbReference type="InterPro" id="IPR000890">
    <property type="entry name" value="Aliphatic_acid_kin_short-chain"/>
</dbReference>
<feature type="site" description="Transition state stabilizer" evidence="5">
    <location>
        <position position="245"/>
    </location>
</feature>
<sequence>MAKSILAVNAGSSSVKITFYTFENPPRAVADAQVSGITAPPASLKYQRGDVQHKEELKEKLSTPQDAFKYILQRCFKDPELSEVASEEDLAYICHRVVHGGDYTTAVEINDETLHHLEELEDLAPLHNFSALEIIRLCKKELPSVTSITYFDSAFHQSLPAHVKTYPINQEVARANGLRKYGFHGISYSFILGAVAEYLGKPAAQTNLIAFHIGSGASICAIQDGKSIDTSMGLTPLAGLPGATRSGDIDPSLVFHYTNEAGKLSPASTKEMHISTAEEILNKQSGWKALTGTTDFAQIAVQNPPSEAHRLAFDILVDRMLGYIGSYYVKLNGKVDALVFAGGIGEKSALLRRTLSEKCQSLGIAIDLEANDQGPEESQTVMDISRDPSKGPRVLICQTNEQFEMARDCARARSGGVDLK</sequence>
<evidence type="ECO:0000256" key="5">
    <source>
        <dbReference type="HAMAP-Rule" id="MF_03131"/>
    </source>
</evidence>
<dbReference type="AlphaFoldDB" id="A0A9W9LHG3"/>
<evidence type="ECO:0000313" key="6">
    <source>
        <dbReference type="EMBL" id="KAJ5155830.1"/>
    </source>
</evidence>
<keyword evidence="3 5" id="KW-0418">Kinase</keyword>
<feature type="active site" description="Proton donor/acceptor" evidence="5">
    <location>
        <position position="152"/>
    </location>
</feature>
<keyword evidence="5" id="KW-0479">Metal-binding</keyword>
<feature type="binding site" evidence="5">
    <location>
        <position position="401"/>
    </location>
    <ligand>
        <name>Mg(2+)</name>
        <dbReference type="ChEBI" id="CHEBI:18420"/>
    </ligand>
</feature>
<dbReference type="OrthoDB" id="67445at2759"/>
<reference evidence="6" key="1">
    <citation type="submission" date="2022-11" db="EMBL/GenBank/DDBJ databases">
        <authorList>
            <person name="Petersen C."/>
        </authorList>
    </citation>
    <scope>NUCLEOTIDE SEQUENCE</scope>
    <source>
        <strain evidence="6">IBT 21917</strain>
    </source>
</reference>
<dbReference type="NCBIfam" id="TIGR00016">
    <property type="entry name" value="ackA"/>
    <property type="match status" value="1"/>
</dbReference>
<gene>
    <name evidence="6" type="ORF">N7492_008633</name>
</gene>
<feature type="binding site" evidence="5">
    <location>
        <position position="16"/>
    </location>
    <ligand>
        <name>ATP</name>
        <dbReference type="ChEBI" id="CHEBI:30616"/>
    </ligand>
</feature>
<organism evidence="6 7">
    <name type="scientific">Penicillium capsulatum</name>
    <dbReference type="NCBI Taxonomy" id="69766"/>
    <lineage>
        <taxon>Eukaryota</taxon>
        <taxon>Fungi</taxon>
        <taxon>Dikarya</taxon>
        <taxon>Ascomycota</taxon>
        <taxon>Pezizomycotina</taxon>
        <taxon>Eurotiomycetes</taxon>
        <taxon>Eurotiomycetidae</taxon>
        <taxon>Eurotiales</taxon>
        <taxon>Aspergillaceae</taxon>
        <taxon>Penicillium</taxon>
    </lineage>
</organism>
<evidence type="ECO:0000256" key="2">
    <source>
        <dbReference type="ARBA" id="ARBA00022741"/>
    </source>
</evidence>
<dbReference type="InterPro" id="IPR023865">
    <property type="entry name" value="Aliphatic_acid_kinase_CS"/>
</dbReference>